<keyword evidence="3" id="KW-1185">Reference proteome</keyword>
<feature type="non-terminal residue" evidence="2">
    <location>
        <position position="146"/>
    </location>
</feature>
<dbReference type="InterPro" id="IPR010998">
    <property type="entry name" value="Integrase_recombinase_N"/>
</dbReference>
<dbReference type="Gene3D" id="1.10.150.130">
    <property type="match status" value="1"/>
</dbReference>
<reference evidence="2 3" key="1">
    <citation type="submission" date="2022-05" db="EMBL/GenBank/DDBJ databases">
        <authorList>
            <consortium name="Genoscope - CEA"/>
            <person name="William W."/>
        </authorList>
    </citation>
    <scope>NUCLEOTIDE SEQUENCE [LARGE SCALE GENOMIC DNA]</scope>
</reference>
<proteinExistence type="predicted"/>
<dbReference type="EMBL" id="CALNXK010000162">
    <property type="protein sequence ID" value="CAH3171233.1"/>
    <property type="molecule type" value="Genomic_DNA"/>
</dbReference>
<gene>
    <name evidence="2" type="ORF">PLOB_00011675</name>
</gene>
<name>A0ABN8QW24_9CNID</name>
<keyword evidence="1" id="KW-0238">DNA-binding</keyword>
<evidence type="ECO:0000313" key="3">
    <source>
        <dbReference type="Proteomes" id="UP001159405"/>
    </source>
</evidence>
<accession>A0ABN8QW24</accession>
<evidence type="ECO:0000256" key="1">
    <source>
        <dbReference type="ARBA" id="ARBA00023125"/>
    </source>
</evidence>
<protein>
    <submittedName>
        <fullName evidence="2">Uncharacterized protein</fullName>
    </submittedName>
</protein>
<comment type="caution">
    <text evidence="2">The sequence shown here is derived from an EMBL/GenBank/DDBJ whole genome shotgun (WGS) entry which is preliminary data.</text>
</comment>
<dbReference type="SUPFAM" id="SSF47823">
    <property type="entry name" value="lambda integrase-like, N-terminal domain"/>
    <property type="match status" value="1"/>
</dbReference>
<sequence>MLQKFIRDRLGLQIQLFPLSTHTLALSIAFLAEKNYAASTVSSYISALSFPHRLASVPDPTNKKLTQAMYALAFFAALRVGEITYRGNPPGQNIISIGQIAFMETREGTVTALKLTLRNYKHSDSSSPVDIFIYRERPVCPVDLLS</sequence>
<evidence type="ECO:0000313" key="2">
    <source>
        <dbReference type="EMBL" id="CAH3171233.1"/>
    </source>
</evidence>
<dbReference type="Proteomes" id="UP001159405">
    <property type="component" value="Unassembled WGS sequence"/>
</dbReference>
<organism evidence="2 3">
    <name type="scientific">Porites lobata</name>
    <dbReference type="NCBI Taxonomy" id="104759"/>
    <lineage>
        <taxon>Eukaryota</taxon>
        <taxon>Metazoa</taxon>
        <taxon>Cnidaria</taxon>
        <taxon>Anthozoa</taxon>
        <taxon>Hexacorallia</taxon>
        <taxon>Scleractinia</taxon>
        <taxon>Fungiina</taxon>
        <taxon>Poritidae</taxon>
        <taxon>Porites</taxon>
    </lineage>
</organism>